<accession>A0AAP0E6X1</accession>
<dbReference type="GO" id="GO:0003700">
    <property type="term" value="F:DNA-binding transcription factor activity"/>
    <property type="evidence" value="ECO:0007669"/>
    <property type="project" value="InterPro"/>
</dbReference>
<feature type="compositionally biased region" description="Polar residues" evidence="4">
    <location>
        <begin position="604"/>
        <end position="623"/>
    </location>
</feature>
<organism evidence="6 7">
    <name type="scientific">Stephania cephalantha</name>
    <dbReference type="NCBI Taxonomy" id="152367"/>
    <lineage>
        <taxon>Eukaryota</taxon>
        <taxon>Viridiplantae</taxon>
        <taxon>Streptophyta</taxon>
        <taxon>Embryophyta</taxon>
        <taxon>Tracheophyta</taxon>
        <taxon>Spermatophyta</taxon>
        <taxon>Magnoliopsida</taxon>
        <taxon>Ranunculales</taxon>
        <taxon>Menispermaceae</taxon>
        <taxon>Menispermoideae</taxon>
        <taxon>Cissampelideae</taxon>
        <taxon>Stephania</taxon>
    </lineage>
</organism>
<name>A0AAP0E6X1_9MAGN</name>
<dbReference type="PANTHER" id="PTHR46159">
    <property type="entry name" value="PROTEIN TESMIN/TSO1-LIKE CXC 2"/>
    <property type="match status" value="1"/>
</dbReference>
<dbReference type="Proteomes" id="UP001419268">
    <property type="component" value="Unassembled WGS sequence"/>
</dbReference>
<evidence type="ECO:0000256" key="4">
    <source>
        <dbReference type="SAM" id="MobiDB-lite"/>
    </source>
</evidence>
<evidence type="ECO:0000259" key="5">
    <source>
        <dbReference type="PROSITE" id="PS51634"/>
    </source>
</evidence>
<evidence type="ECO:0000256" key="2">
    <source>
        <dbReference type="ARBA" id="ARBA00007267"/>
    </source>
</evidence>
<keyword evidence="7" id="KW-1185">Reference proteome</keyword>
<dbReference type="Pfam" id="PF03638">
    <property type="entry name" value="TCR"/>
    <property type="match status" value="2"/>
</dbReference>
<feature type="region of interest" description="Disordered" evidence="4">
    <location>
        <begin position="603"/>
        <end position="629"/>
    </location>
</feature>
<feature type="region of interest" description="Disordered" evidence="4">
    <location>
        <begin position="1"/>
        <end position="20"/>
    </location>
</feature>
<proteinExistence type="inferred from homology"/>
<comment type="subcellular location">
    <subcellularLocation>
        <location evidence="1">Nucleus</location>
    </subcellularLocation>
</comment>
<dbReference type="InterPro" id="IPR044522">
    <property type="entry name" value="TSO1-like"/>
</dbReference>
<dbReference type="GO" id="GO:0005634">
    <property type="term" value="C:nucleus"/>
    <property type="evidence" value="ECO:0007669"/>
    <property type="project" value="UniProtKB-SubCell"/>
</dbReference>
<dbReference type="EMBL" id="JBBNAG010000013">
    <property type="protein sequence ID" value="KAK9083738.1"/>
    <property type="molecule type" value="Genomic_DNA"/>
</dbReference>
<feature type="region of interest" description="Disordered" evidence="4">
    <location>
        <begin position="540"/>
        <end position="578"/>
    </location>
</feature>
<protein>
    <recommendedName>
        <fullName evidence="5">CRC domain-containing protein</fullName>
    </recommendedName>
</protein>
<gene>
    <name evidence="6" type="ORF">Scep_030209</name>
</gene>
<comment type="similarity">
    <text evidence="2">Belongs to the lin-54 family.</text>
</comment>
<feature type="domain" description="CRC" evidence="5">
    <location>
        <begin position="408"/>
        <end position="533"/>
    </location>
</feature>
<feature type="compositionally biased region" description="Basic and acidic residues" evidence="4">
    <location>
        <begin position="554"/>
        <end position="574"/>
    </location>
</feature>
<evidence type="ECO:0000313" key="6">
    <source>
        <dbReference type="EMBL" id="KAK9083738.1"/>
    </source>
</evidence>
<evidence type="ECO:0000313" key="7">
    <source>
        <dbReference type="Proteomes" id="UP001419268"/>
    </source>
</evidence>
<dbReference type="PROSITE" id="PS51634">
    <property type="entry name" value="CRC"/>
    <property type="match status" value="1"/>
</dbReference>
<feature type="region of interest" description="Disordered" evidence="4">
    <location>
        <begin position="479"/>
        <end position="498"/>
    </location>
</feature>
<comment type="caution">
    <text evidence="6">The sequence shown here is derived from an EMBL/GenBank/DDBJ whole genome shotgun (WGS) entry which is preliminary data.</text>
</comment>
<dbReference type="AlphaFoldDB" id="A0AAP0E6X1"/>
<dbReference type="InterPro" id="IPR033467">
    <property type="entry name" value="Tesmin/TSO1-like_CXC"/>
</dbReference>
<dbReference type="SMART" id="SM01114">
    <property type="entry name" value="CXC"/>
    <property type="match status" value="2"/>
</dbReference>
<dbReference type="PANTHER" id="PTHR46159:SF12">
    <property type="entry name" value="PROTEIN TESMIN_TSO1-LIKE CXC 3-RELATED"/>
    <property type="match status" value="1"/>
</dbReference>
<keyword evidence="3" id="KW-0539">Nucleus</keyword>
<evidence type="ECO:0000256" key="1">
    <source>
        <dbReference type="ARBA" id="ARBA00004123"/>
    </source>
</evidence>
<dbReference type="InterPro" id="IPR005172">
    <property type="entry name" value="CRC"/>
</dbReference>
<evidence type="ECO:0000256" key="3">
    <source>
        <dbReference type="ARBA" id="ARBA00023242"/>
    </source>
</evidence>
<reference evidence="6 7" key="1">
    <citation type="submission" date="2024-01" db="EMBL/GenBank/DDBJ databases">
        <title>Genome assemblies of Stephania.</title>
        <authorList>
            <person name="Yang L."/>
        </authorList>
    </citation>
    <scope>NUCLEOTIDE SEQUENCE [LARGE SCALE GENOMIC DNA]</scope>
    <source>
        <strain evidence="6">JXDWG</strain>
        <tissue evidence="6">Leaf</tissue>
    </source>
</reference>
<sequence>MHDDQTEGRGALNDGQNLDCSAHTENGFDHINPELHVEVSQTFKYDSGSSESASITLPTQGIETGCVLENTGMPGTLNQFVEEASVDRDHSLDSEVELQNVFYNEPRKEERMGCEDENWICDASNLLIYDSQTALQAPDEQDKKRANHESSCFTSFVPQMPQNGICDLLHAKESTCKFSSSVKHEVEDLTGQGGENDQNGGKHQTMECGGSSSIFHIKQDSTDLRENINKEAGIHFPLGCKQPGGGLPRRCLVFEIGGTQKMNFGTNHENSSSVAFQCNEDFFPDEKKLIPISPTISSSTRPLPAIGLHLNALTVTSKECRVVKHETLTSGNQLPTLPSSVKSFSSLKPDQEHGNKFLDVEILSAPDANGVQVEKDDSQSAFATREELNQSALKKKRRKVEDTEESGACKRCNCKKSKCLKLYCECFAAGLYCMEPCSCKDCLNKPIHEDTVLATRRQIETRNPLAFAPKVITSSEWGLETGDESNKTPASSRHKRGCNCKKSSCLKKYCECYQGGVGCSINCRCEGCKNTFGRKYGANDAEAEEEESETYNKLAEEKTSLTDRGQDDNEDKYPENILPETPSLQLCRQSVQVLFSKAKPPQSLVFSNESSPKLSSTSQTLESDSFRPHPRFGKHFQLISDGETPEILREKCSPIKTFKLASPNCKRVSPPHAELKLTPNRKLTRKLVLQSIPSLPRLEKNCNDTP</sequence>